<evidence type="ECO:0000259" key="2">
    <source>
        <dbReference type="PROSITE" id="PS50110"/>
    </source>
</evidence>
<feature type="domain" description="Response regulatory" evidence="2">
    <location>
        <begin position="4"/>
        <end position="115"/>
    </location>
</feature>
<dbReference type="SUPFAM" id="SSF52172">
    <property type="entry name" value="CheY-like"/>
    <property type="match status" value="1"/>
</dbReference>
<dbReference type="InterPro" id="IPR007492">
    <property type="entry name" value="LytTR_DNA-bd_dom"/>
</dbReference>
<dbReference type="Gene3D" id="2.40.50.1020">
    <property type="entry name" value="LytTr DNA-binding domain"/>
    <property type="match status" value="1"/>
</dbReference>
<dbReference type="PANTHER" id="PTHR37299:SF1">
    <property type="entry name" value="STAGE 0 SPORULATION PROTEIN A HOMOLOG"/>
    <property type="match status" value="1"/>
</dbReference>
<evidence type="ECO:0000256" key="1">
    <source>
        <dbReference type="PROSITE-ProRule" id="PRU00169"/>
    </source>
</evidence>
<sequence length="231" mass="26438">MTIQAIAIDDELPALKLIENFCSKVEGIQLQKTFNVPAEAFKHIGKYPVDLLFLDINMPSVTGTDFYRSLQQEAMVIFTTAHAEYAVEGFNLNAVDYLLKPFTFERFQQAVQKAQQLILSRQTHPTATPPLIFRVDYGLTRVQVSEILFIEGLDDYLKIHLHQQPPLIVRMTMKAVIEKLPPQSFMRVHRSYIVALSRVEQVRNKTIYIAGHEIPVSSSYETAFFSQFGQQ</sequence>
<dbReference type="InterPro" id="IPR001789">
    <property type="entry name" value="Sig_transdc_resp-reg_receiver"/>
</dbReference>
<accession>A0A5C6LUB3</accession>
<protein>
    <submittedName>
        <fullName evidence="4">Response regulator transcription factor</fullName>
    </submittedName>
</protein>
<reference evidence="4 5" key="1">
    <citation type="submission" date="2019-08" db="EMBL/GenBank/DDBJ databases">
        <title>Whole genome sequencing of chitin degrading bacteria Chitinophaga pinensis YS16.</title>
        <authorList>
            <person name="Singh R.P."/>
            <person name="Manchanda G."/>
            <person name="Maurya I.K."/>
            <person name="Joshi N.K."/>
            <person name="Srivastava A.K."/>
        </authorList>
    </citation>
    <scope>NUCLEOTIDE SEQUENCE [LARGE SCALE GENOMIC DNA]</scope>
    <source>
        <strain evidence="4 5">YS-16</strain>
    </source>
</reference>
<dbReference type="EMBL" id="VOHS01000008">
    <property type="protein sequence ID" value="TWW00542.1"/>
    <property type="molecule type" value="Genomic_DNA"/>
</dbReference>
<proteinExistence type="predicted"/>
<comment type="caution">
    <text evidence="4">The sequence shown here is derived from an EMBL/GenBank/DDBJ whole genome shotgun (WGS) entry which is preliminary data.</text>
</comment>
<feature type="domain" description="HTH LytTR-type" evidence="3">
    <location>
        <begin position="131"/>
        <end position="230"/>
    </location>
</feature>
<dbReference type="GO" id="GO:0000156">
    <property type="term" value="F:phosphorelay response regulator activity"/>
    <property type="evidence" value="ECO:0007669"/>
    <property type="project" value="InterPro"/>
</dbReference>
<organism evidence="4 5">
    <name type="scientific">Chitinophaga pinensis</name>
    <dbReference type="NCBI Taxonomy" id="79329"/>
    <lineage>
        <taxon>Bacteria</taxon>
        <taxon>Pseudomonadati</taxon>
        <taxon>Bacteroidota</taxon>
        <taxon>Chitinophagia</taxon>
        <taxon>Chitinophagales</taxon>
        <taxon>Chitinophagaceae</taxon>
        <taxon>Chitinophaga</taxon>
    </lineage>
</organism>
<keyword evidence="5" id="KW-1185">Reference proteome</keyword>
<dbReference type="SMART" id="SM00850">
    <property type="entry name" value="LytTR"/>
    <property type="match status" value="1"/>
</dbReference>
<dbReference type="GO" id="GO:0003677">
    <property type="term" value="F:DNA binding"/>
    <property type="evidence" value="ECO:0007669"/>
    <property type="project" value="InterPro"/>
</dbReference>
<dbReference type="OrthoDB" id="1646880at2"/>
<dbReference type="Pfam" id="PF04397">
    <property type="entry name" value="LytTR"/>
    <property type="match status" value="1"/>
</dbReference>
<dbReference type="InterPro" id="IPR011006">
    <property type="entry name" value="CheY-like_superfamily"/>
</dbReference>
<name>A0A5C6LUB3_9BACT</name>
<dbReference type="SMART" id="SM00448">
    <property type="entry name" value="REC"/>
    <property type="match status" value="1"/>
</dbReference>
<keyword evidence="1" id="KW-0597">Phosphoprotein</keyword>
<evidence type="ECO:0000313" key="5">
    <source>
        <dbReference type="Proteomes" id="UP000318815"/>
    </source>
</evidence>
<dbReference type="Gene3D" id="3.40.50.2300">
    <property type="match status" value="1"/>
</dbReference>
<evidence type="ECO:0000259" key="3">
    <source>
        <dbReference type="PROSITE" id="PS50930"/>
    </source>
</evidence>
<dbReference type="AlphaFoldDB" id="A0A5C6LUB3"/>
<dbReference type="PROSITE" id="PS50110">
    <property type="entry name" value="RESPONSE_REGULATORY"/>
    <property type="match status" value="1"/>
</dbReference>
<dbReference type="Proteomes" id="UP000318815">
    <property type="component" value="Unassembled WGS sequence"/>
</dbReference>
<dbReference type="RefSeq" id="WP_146305133.1">
    <property type="nucleotide sequence ID" value="NZ_VOHS01000008.1"/>
</dbReference>
<dbReference type="Pfam" id="PF00072">
    <property type="entry name" value="Response_reg"/>
    <property type="match status" value="1"/>
</dbReference>
<gene>
    <name evidence="4" type="ORF">FEF09_10875</name>
</gene>
<dbReference type="PANTHER" id="PTHR37299">
    <property type="entry name" value="TRANSCRIPTIONAL REGULATOR-RELATED"/>
    <property type="match status" value="1"/>
</dbReference>
<dbReference type="PROSITE" id="PS50930">
    <property type="entry name" value="HTH_LYTTR"/>
    <property type="match status" value="1"/>
</dbReference>
<feature type="modified residue" description="4-aspartylphosphate" evidence="1">
    <location>
        <position position="55"/>
    </location>
</feature>
<evidence type="ECO:0000313" key="4">
    <source>
        <dbReference type="EMBL" id="TWW00542.1"/>
    </source>
</evidence>
<dbReference type="InterPro" id="IPR046947">
    <property type="entry name" value="LytR-like"/>
</dbReference>